<keyword evidence="2" id="KW-1185">Reference proteome</keyword>
<dbReference type="AlphaFoldDB" id="A0A7Y9WR65"/>
<gene>
    <name evidence="1" type="ORF">GGD40_004170</name>
</gene>
<organism evidence="1 2">
    <name type="scientific">Paraburkholderia bryophila</name>
    <dbReference type="NCBI Taxonomy" id="420952"/>
    <lineage>
        <taxon>Bacteria</taxon>
        <taxon>Pseudomonadati</taxon>
        <taxon>Pseudomonadota</taxon>
        <taxon>Betaproteobacteria</taxon>
        <taxon>Burkholderiales</taxon>
        <taxon>Burkholderiaceae</taxon>
        <taxon>Paraburkholderia</taxon>
    </lineage>
</organism>
<evidence type="ECO:0000313" key="1">
    <source>
        <dbReference type="EMBL" id="NYH24691.1"/>
    </source>
</evidence>
<accession>A0A7Y9WR65</accession>
<keyword evidence="1" id="KW-0269">Exonuclease</keyword>
<dbReference type="GO" id="GO:0004527">
    <property type="term" value="F:exonuclease activity"/>
    <property type="evidence" value="ECO:0007669"/>
    <property type="project" value="UniProtKB-KW"/>
</dbReference>
<comment type="caution">
    <text evidence="1">The sequence shown here is derived from an EMBL/GenBank/DDBJ whole genome shotgun (WGS) entry which is preliminary data.</text>
</comment>
<reference evidence="1 2" key="1">
    <citation type="submission" date="2020-07" db="EMBL/GenBank/DDBJ databases">
        <title>Exploring microbial biodiversity for novel pathways involved in the catabolism of aromatic compounds derived from lignin.</title>
        <authorList>
            <person name="Elkins J."/>
        </authorList>
    </citation>
    <scope>NUCLEOTIDE SEQUENCE [LARGE SCALE GENOMIC DNA]</scope>
    <source>
        <strain evidence="1 2">H2C3C</strain>
    </source>
</reference>
<proteinExistence type="predicted"/>
<sequence>MTTQALENLARARAAHVEASTALDQAAQANSALLVRAAEARAKIEEAVREAKTNGDPTGKWAMQLRLATDDQNDIQGMLNGSQALLNERNAAMAAANQAVQSAELEARHEEAGIHARELDAHICELEAKFCEAIQARLAVHVAMNPPSQFGSKTACHKFYAPSRLMHNIVARQDAAA</sequence>
<name>A0A7Y9WR65_9BURK</name>
<evidence type="ECO:0000313" key="2">
    <source>
        <dbReference type="Proteomes" id="UP000540929"/>
    </source>
</evidence>
<keyword evidence="1" id="KW-0540">Nuclease</keyword>
<keyword evidence="1" id="KW-0378">Hydrolase</keyword>
<dbReference type="Proteomes" id="UP000540929">
    <property type="component" value="Unassembled WGS sequence"/>
</dbReference>
<dbReference type="RefSeq" id="WP_179744760.1">
    <property type="nucleotide sequence ID" value="NZ_JACCAS010000001.1"/>
</dbReference>
<protein>
    <submittedName>
        <fullName evidence="1">DNA repair exonuclease SbcCD ATPase subunit</fullName>
    </submittedName>
</protein>
<dbReference type="EMBL" id="JACCAS010000001">
    <property type="protein sequence ID" value="NYH24691.1"/>
    <property type="molecule type" value="Genomic_DNA"/>
</dbReference>